<accession>F7XMM3</accession>
<feature type="transmembrane region" description="Helical" evidence="1">
    <location>
        <begin position="89"/>
        <end position="113"/>
    </location>
</feature>
<evidence type="ECO:0000313" key="3">
    <source>
        <dbReference type="Proteomes" id="UP000006622"/>
    </source>
</evidence>
<feature type="transmembrane region" description="Helical" evidence="1">
    <location>
        <begin position="246"/>
        <end position="269"/>
    </location>
</feature>
<dbReference type="GeneID" id="10822815"/>
<name>F7XMM3_METZD</name>
<dbReference type="EMBL" id="CP002101">
    <property type="protein sequence ID" value="AEH61038.1"/>
    <property type="molecule type" value="Genomic_DNA"/>
</dbReference>
<keyword evidence="1" id="KW-0812">Transmembrane</keyword>
<feature type="transmembrane region" description="Helical" evidence="1">
    <location>
        <begin position="325"/>
        <end position="348"/>
    </location>
</feature>
<feature type="transmembrane region" description="Helical" evidence="1">
    <location>
        <begin position="275"/>
        <end position="299"/>
    </location>
</feature>
<evidence type="ECO:0000313" key="2">
    <source>
        <dbReference type="EMBL" id="AEH61038.1"/>
    </source>
</evidence>
<dbReference type="AlphaFoldDB" id="F7XMM3"/>
<feature type="transmembrane region" description="Helical" evidence="1">
    <location>
        <begin position="530"/>
        <end position="554"/>
    </location>
</feature>
<dbReference type="Proteomes" id="UP000006622">
    <property type="component" value="Chromosome"/>
</dbReference>
<keyword evidence="1" id="KW-0472">Membrane</keyword>
<feature type="transmembrane region" description="Helical" evidence="1">
    <location>
        <begin position="584"/>
        <end position="603"/>
    </location>
</feature>
<feature type="transmembrane region" description="Helical" evidence="1">
    <location>
        <begin position="368"/>
        <end position="389"/>
    </location>
</feature>
<reference evidence="2" key="1">
    <citation type="submission" date="2010-07" db="EMBL/GenBank/DDBJ databases">
        <title>The complete genome of Methanosalsum zhilinae DSM 4017.</title>
        <authorList>
            <consortium name="US DOE Joint Genome Institute (JGI-PGF)"/>
            <person name="Lucas S."/>
            <person name="Copeland A."/>
            <person name="Lapidus A."/>
            <person name="Glavina del Rio T."/>
            <person name="Dalin E."/>
            <person name="Tice H."/>
            <person name="Bruce D."/>
            <person name="Goodwin L."/>
            <person name="Pitluck S."/>
            <person name="Kyrpides N."/>
            <person name="Mavromatis K."/>
            <person name="Ovchinnikova G."/>
            <person name="Daligault H."/>
            <person name="Detter J.C."/>
            <person name="Han C."/>
            <person name="Tapia R."/>
            <person name="Larimer F."/>
            <person name="Land M."/>
            <person name="Hauser L."/>
            <person name="Markowitz V."/>
            <person name="Cheng J.-F."/>
            <person name="Hugenholtz P."/>
            <person name="Woyke T."/>
            <person name="Wu D."/>
            <person name="Spring S."/>
            <person name="Schueler E."/>
            <person name="Brambilla E."/>
            <person name="Klenk H.-P."/>
            <person name="Eisen J.A."/>
        </authorList>
    </citation>
    <scope>NUCLEOTIDE SEQUENCE</scope>
    <source>
        <strain evidence="2">DSM 4017</strain>
    </source>
</reference>
<dbReference type="KEGG" id="mzh:Mzhil_1182"/>
<dbReference type="HOGENOM" id="CLU_022751_0_0_2"/>
<organism evidence="2 3">
    <name type="scientific">Methanosalsum zhilinae (strain DSM 4017 / NBRC 107636 / OCM 62 / WeN5)</name>
    <name type="common">Methanohalophilus zhilinae</name>
    <dbReference type="NCBI Taxonomy" id="679901"/>
    <lineage>
        <taxon>Archaea</taxon>
        <taxon>Methanobacteriati</taxon>
        <taxon>Methanobacteriota</taxon>
        <taxon>Stenosarchaea group</taxon>
        <taxon>Methanomicrobia</taxon>
        <taxon>Methanosarcinales</taxon>
        <taxon>Methanosarcinaceae</taxon>
        <taxon>Methanosalsum</taxon>
    </lineage>
</organism>
<proteinExistence type="predicted"/>
<evidence type="ECO:0000256" key="1">
    <source>
        <dbReference type="SAM" id="Phobius"/>
    </source>
</evidence>
<gene>
    <name evidence="2" type="ordered locus">Mzhil_1182</name>
</gene>
<feature type="transmembrane region" description="Helical" evidence="1">
    <location>
        <begin position="624"/>
        <end position="642"/>
    </location>
</feature>
<dbReference type="RefSeq" id="WP_013898475.1">
    <property type="nucleotide sequence ID" value="NC_015676.1"/>
</dbReference>
<feature type="transmembrane region" description="Helical" evidence="1">
    <location>
        <begin position="59"/>
        <end position="83"/>
    </location>
</feature>
<keyword evidence="1" id="KW-1133">Transmembrane helix</keyword>
<protein>
    <submittedName>
        <fullName evidence="2">Uncharacterized protein</fullName>
    </submittedName>
</protein>
<keyword evidence="3" id="KW-1185">Reference proteome</keyword>
<dbReference type="STRING" id="679901.Mzhil_1182"/>
<sequence>MLNLENWYFKSCKFLSKHFICIAGDITGFEKKCEQSAGQKYRDAITFTGIDIEPFESTLLSYAGAVITLLLLLLLNLILFQITTYSSTTLILISLITITFPFIVFTYLNNYIIVHSEFMKIRSLGDIPEVLSYIVMSMKMVPNMEHSILFAATNSNRPLAHDLKKVLWSLHVRLYNSMDDAVIEFSEMWGKNSEYFKRALHLIKSSTNETDEAQRIIVLNRALDIVLDGTKNIMEIFASRLKTPTYILYSIFILIPLALVALLPAVTVVGWRFNIVTLILFYNIVLPIATFVYGEYILMQRPAAFLPQRIPETHPKLENIQNKKIIALIIAGIIGAFTGLSGYLWIGLGNPGGIVSTSTMEGVIPPTVPVLWGLVFSFSLYLHTVYSPYKQIRDNIQKMEHEFADSLFILGRRISEGRSAEESFAHISKTMKGSAIASTFDTISSNIMSLRTDIRAAMFDDDFGALKDIHSDRINTTMKLFAEIVQKSHISAGTAVIKLADHLKQLQEVERNIKRSLYDITSTMRSTITVFAPLIGGVTIALSEIIAAILHNVAESMARLPQNMMPGPAQIDPSNLNQSIPTDLFTLTIGLYIIMIAAILTRFSGTIEYGGDKYQLMYDLSRMLPVSVVVFSISTIFSRIIFGNLI</sequence>